<evidence type="ECO:0000256" key="8">
    <source>
        <dbReference type="ARBA" id="ARBA00022691"/>
    </source>
</evidence>
<comment type="catalytic activity">
    <reaction evidence="1">
        <text>S-adenosyl-L-methionine + a thiopurine = S-adenosyl-L-homocysteine + a thiopurine S-methylether.</text>
        <dbReference type="EC" id="2.1.1.67"/>
    </reaction>
</comment>
<dbReference type="Pfam" id="PF05724">
    <property type="entry name" value="TPMT"/>
    <property type="match status" value="1"/>
</dbReference>
<dbReference type="PROSITE" id="PS51585">
    <property type="entry name" value="SAM_MT_TPMT"/>
    <property type="match status" value="1"/>
</dbReference>
<comment type="subcellular location">
    <subcellularLocation>
        <location evidence="2">Cytoplasm</location>
    </subcellularLocation>
</comment>
<dbReference type="InterPro" id="IPR025835">
    <property type="entry name" value="Thiopurine_S-MeTrfase"/>
</dbReference>
<dbReference type="InterPro" id="IPR008854">
    <property type="entry name" value="TPMT"/>
</dbReference>
<evidence type="ECO:0000256" key="4">
    <source>
        <dbReference type="ARBA" id="ARBA00011905"/>
    </source>
</evidence>
<keyword evidence="7 9" id="KW-0808">Transferase</keyword>
<dbReference type="GO" id="GO:0005737">
    <property type="term" value="C:cytoplasm"/>
    <property type="evidence" value="ECO:0007669"/>
    <property type="project" value="UniProtKB-SubCell"/>
</dbReference>
<dbReference type="AlphaFoldDB" id="A0A6F9DVN0"/>
<dbReference type="InterPro" id="IPR029063">
    <property type="entry name" value="SAM-dependent_MTases_sf"/>
</dbReference>
<protein>
    <recommendedName>
        <fullName evidence="4">thiopurine S-methyltransferase</fullName>
        <ecNumber evidence="4">2.1.1.67</ecNumber>
    </recommendedName>
</protein>
<proteinExistence type="evidence at transcript level"/>
<gene>
    <name evidence="9" type="primary">Tpmt-002</name>
</gene>
<keyword evidence="5" id="KW-0963">Cytoplasm</keyword>
<evidence type="ECO:0000313" key="9">
    <source>
        <dbReference type="EMBL" id="CAB3267189.1"/>
    </source>
</evidence>
<dbReference type="PIRSF" id="PIRSF023956">
    <property type="entry name" value="Thiopurine_S-methyltransferase"/>
    <property type="match status" value="1"/>
</dbReference>
<reference evidence="9" key="1">
    <citation type="submission" date="2020-04" db="EMBL/GenBank/DDBJ databases">
        <authorList>
            <person name="Neveu A P."/>
        </authorList>
    </citation>
    <scope>NUCLEOTIDE SEQUENCE</scope>
    <source>
        <tissue evidence="9">Whole embryo</tissue>
    </source>
</reference>
<sequence>MYYISMTTDNNTSRSDVQRNEMSLQSWDGMWNENFIPFHESKVHKDLLKHENTLISHPGRIFVPLCGKTVDMKYLYDQGHSVVGMEFSDKAIVQFFEENQIQFEKNDSKFEKFHEYKSLDGKVSLYAGDIFNVDAENLGRFDAIWDRGSFVAINVCDQEKYARIVTNLLKHDGKYLLNAFTYDGSKYQGPPHTSSEVDVMQRFGPYCDVTLLDTYDGFKPYHKNWGLDSFLVCNYLLQLKQGSANL</sequence>
<dbReference type="GO" id="GO:0032259">
    <property type="term" value="P:methylation"/>
    <property type="evidence" value="ECO:0007669"/>
    <property type="project" value="UniProtKB-KW"/>
</dbReference>
<accession>A0A6F9DVN0</accession>
<dbReference type="SUPFAM" id="SSF53335">
    <property type="entry name" value="S-adenosyl-L-methionine-dependent methyltransferases"/>
    <property type="match status" value="1"/>
</dbReference>
<evidence type="ECO:0000256" key="5">
    <source>
        <dbReference type="ARBA" id="ARBA00022490"/>
    </source>
</evidence>
<evidence type="ECO:0000256" key="6">
    <source>
        <dbReference type="ARBA" id="ARBA00022603"/>
    </source>
</evidence>
<dbReference type="FunFam" id="3.40.50.150:FF:000101">
    <property type="entry name" value="Thiopurine S-methyltransferase"/>
    <property type="match status" value="1"/>
</dbReference>
<dbReference type="PANTHER" id="PTHR10259">
    <property type="entry name" value="THIOPURINE S-METHYLTRANSFERASE"/>
    <property type="match status" value="1"/>
</dbReference>
<evidence type="ECO:0000256" key="3">
    <source>
        <dbReference type="ARBA" id="ARBA00008145"/>
    </source>
</evidence>
<keyword evidence="6 9" id="KW-0489">Methyltransferase</keyword>
<comment type="similarity">
    <text evidence="3">Belongs to the class I-like SAM-binding methyltransferase superfamily. TPMT family.</text>
</comment>
<dbReference type="PANTHER" id="PTHR10259:SF11">
    <property type="entry name" value="THIOPURINE S-METHYLTRANSFERASE"/>
    <property type="match status" value="1"/>
</dbReference>
<keyword evidence="8" id="KW-0949">S-adenosyl-L-methionine</keyword>
<dbReference type="GO" id="GO:0008119">
    <property type="term" value="F:thiopurine S-methyltransferase activity"/>
    <property type="evidence" value="ECO:0007669"/>
    <property type="project" value="UniProtKB-EC"/>
</dbReference>
<organism evidence="9">
    <name type="scientific">Phallusia mammillata</name>
    <dbReference type="NCBI Taxonomy" id="59560"/>
    <lineage>
        <taxon>Eukaryota</taxon>
        <taxon>Metazoa</taxon>
        <taxon>Chordata</taxon>
        <taxon>Tunicata</taxon>
        <taxon>Ascidiacea</taxon>
        <taxon>Phlebobranchia</taxon>
        <taxon>Ascidiidae</taxon>
        <taxon>Phallusia</taxon>
    </lineage>
</organism>
<evidence type="ECO:0000256" key="1">
    <source>
        <dbReference type="ARBA" id="ARBA00000903"/>
    </source>
</evidence>
<dbReference type="EC" id="2.1.1.67" evidence="4"/>
<dbReference type="EMBL" id="LR791327">
    <property type="protein sequence ID" value="CAB3267189.1"/>
    <property type="molecule type" value="mRNA"/>
</dbReference>
<name>A0A6F9DVN0_9ASCI</name>
<evidence type="ECO:0000256" key="7">
    <source>
        <dbReference type="ARBA" id="ARBA00022679"/>
    </source>
</evidence>
<evidence type="ECO:0000256" key="2">
    <source>
        <dbReference type="ARBA" id="ARBA00004496"/>
    </source>
</evidence>
<dbReference type="Gene3D" id="3.40.50.150">
    <property type="entry name" value="Vaccinia Virus protein VP39"/>
    <property type="match status" value="1"/>
</dbReference>